<evidence type="ECO:0000259" key="9">
    <source>
        <dbReference type="Pfam" id="PF13231"/>
    </source>
</evidence>
<feature type="transmembrane region" description="Helical" evidence="8">
    <location>
        <begin position="253"/>
        <end position="273"/>
    </location>
</feature>
<feature type="transmembrane region" description="Helical" evidence="8">
    <location>
        <begin position="7"/>
        <end position="32"/>
    </location>
</feature>
<dbReference type="GO" id="GO:0016763">
    <property type="term" value="F:pentosyltransferase activity"/>
    <property type="evidence" value="ECO:0007669"/>
    <property type="project" value="TreeGrafter"/>
</dbReference>
<dbReference type="InterPro" id="IPR050297">
    <property type="entry name" value="LipidA_mod_glycosyltrf_83"/>
</dbReference>
<feature type="transmembrane region" description="Helical" evidence="8">
    <location>
        <begin position="309"/>
        <end position="326"/>
    </location>
</feature>
<evidence type="ECO:0000256" key="5">
    <source>
        <dbReference type="ARBA" id="ARBA00022692"/>
    </source>
</evidence>
<evidence type="ECO:0000256" key="3">
    <source>
        <dbReference type="ARBA" id="ARBA00022676"/>
    </source>
</evidence>
<sequence>MSSKTKIILICIIVAATALRLLTILKYGAFIWDEIFSFTYSQKTWLESIKIWLWETNPPLHMAILKIWFYIFPTNEFFTRLPSLIFGVLSVCAVYKTTLKIFNNNRLAVISATVLAFSPYHIFMSATGRGYSLLILLDILSVYFFYQIFFENKSDKKSIFFLGLINLLLMFTHLTSVIIIVGQLIVLAVQKSNFKFWFKINAIPLLCFGVWSAFSLPLKINFDLFGSGWYFWLKTNLIDIINSLQPLLLGPHYKISGCLISAIFILTSGIIIYRQIHYKNTDTKFIILLTASITPIIAAGMLGLWNIKFFIIVLPWFAIIIAYLINKLIKNNLLATGIIILLVLPGWTYLYKLLPLNDWRIINNYLAENYQPAKKQVFIYNLFIDKLLIERYYQSPIPTLPYFTGTDWAADIVSKNYLRYIHPQDEINQWLNNQQLENFDEIFLEEEKCGIDLSTILPGRGWKLKKIIDAHQLDRKKLYHYVRH</sequence>
<feature type="transmembrane region" description="Helical" evidence="8">
    <location>
        <begin position="196"/>
        <end position="216"/>
    </location>
</feature>
<protein>
    <recommendedName>
        <fullName evidence="9">Glycosyltransferase RgtA/B/C/D-like domain-containing protein</fullName>
    </recommendedName>
</protein>
<feature type="transmembrane region" description="Helical" evidence="8">
    <location>
        <begin position="285"/>
        <end position="303"/>
    </location>
</feature>
<feature type="transmembrane region" description="Helical" evidence="8">
    <location>
        <begin position="130"/>
        <end position="149"/>
    </location>
</feature>
<reference evidence="11" key="1">
    <citation type="submission" date="2017-09" db="EMBL/GenBank/DDBJ databases">
        <title>Depth-based differentiation of microbial function through sediment-hosted aquifers and enrichment of novel symbionts in the deep terrestrial subsurface.</title>
        <authorList>
            <person name="Probst A.J."/>
            <person name="Ladd B."/>
            <person name="Jarett J.K."/>
            <person name="Geller-Mcgrath D.E."/>
            <person name="Sieber C.M.K."/>
            <person name="Emerson J.B."/>
            <person name="Anantharaman K."/>
            <person name="Thomas B.C."/>
            <person name="Malmstrom R."/>
            <person name="Stieglmeier M."/>
            <person name="Klingl A."/>
            <person name="Woyke T."/>
            <person name="Ryan C.M."/>
            <person name="Banfield J.F."/>
        </authorList>
    </citation>
    <scope>NUCLEOTIDE SEQUENCE [LARGE SCALE GENOMIC DNA]</scope>
</reference>
<dbReference type="GO" id="GO:0005886">
    <property type="term" value="C:plasma membrane"/>
    <property type="evidence" value="ECO:0007669"/>
    <property type="project" value="UniProtKB-SubCell"/>
</dbReference>
<evidence type="ECO:0000256" key="2">
    <source>
        <dbReference type="ARBA" id="ARBA00022475"/>
    </source>
</evidence>
<evidence type="ECO:0000256" key="8">
    <source>
        <dbReference type="SAM" id="Phobius"/>
    </source>
</evidence>
<keyword evidence="7 8" id="KW-0472">Membrane</keyword>
<evidence type="ECO:0000256" key="6">
    <source>
        <dbReference type="ARBA" id="ARBA00022989"/>
    </source>
</evidence>
<feature type="transmembrane region" description="Helical" evidence="8">
    <location>
        <begin position="333"/>
        <end position="351"/>
    </location>
</feature>
<comment type="subcellular location">
    <subcellularLocation>
        <location evidence="1">Cell membrane</location>
        <topology evidence="1">Multi-pass membrane protein</topology>
    </subcellularLocation>
</comment>
<gene>
    <name evidence="10" type="ORF">COU29_00860</name>
</gene>
<feature type="transmembrane region" description="Helical" evidence="8">
    <location>
        <begin position="161"/>
        <end position="190"/>
    </location>
</feature>
<evidence type="ECO:0000313" key="11">
    <source>
        <dbReference type="Proteomes" id="UP000231426"/>
    </source>
</evidence>
<dbReference type="GO" id="GO:0009103">
    <property type="term" value="P:lipopolysaccharide biosynthetic process"/>
    <property type="evidence" value="ECO:0007669"/>
    <property type="project" value="UniProtKB-ARBA"/>
</dbReference>
<name>A0A2M6W6A5_9BACT</name>
<dbReference type="Proteomes" id="UP000231426">
    <property type="component" value="Unassembled WGS sequence"/>
</dbReference>
<feature type="domain" description="Glycosyltransferase RgtA/B/C/D-like" evidence="9">
    <location>
        <begin position="57"/>
        <end position="199"/>
    </location>
</feature>
<proteinExistence type="predicted"/>
<feature type="transmembrane region" description="Helical" evidence="8">
    <location>
        <begin position="77"/>
        <end position="95"/>
    </location>
</feature>
<comment type="caution">
    <text evidence="10">The sequence shown here is derived from an EMBL/GenBank/DDBJ whole genome shotgun (WGS) entry which is preliminary data.</text>
</comment>
<dbReference type="InterPro" id="IPR038731">
    <property type="entry name" value="RgtA/B/C-like"/>
</dbReference>
<dbReference type="PANTHER" id="PTHR33908">
    <property type="entry name" value="MANNOSYLTRANSFERASE YKCB-RELATED"/>
    <property type="match status" value="1"/>
</dbReference>
<keyword evidence="5 8" id="KW-0812">Transmembrane</keyword>
<dbReference type="AlphaFoldDB" id="A0A2M6W6A5"/>
<accession>A0A2M6W6A5</accession>
<keyword evidence="3" id="KW-0328">Glycosyltransferase</keyword>
<evidence type="ECO:0000256" key="1">
    <source>
        <dbReference type="ARBA" id="ARBA00004651"/>
    </source>
</evidence>
<dbReference type="PANTHER" id="PTHR33908:SF11">
    <property type="entry name" value="MEMBRANE PROTEIN"/>
    <property type="match status" value="1"/>
</dbReference>
<dbReference type="EMBL" id="PFBV01000003">
    <property type="protein sequence ID" value="PIT88327.1"/>
    <property type="molecule type" value="Genomic_DNA"/>
</dbReference>
<keyword evidence="2" id="KW-1003">Cell membrane</keyword>
<evidence type="ECO:0000256" key="7">
    <source>
        <dbReference type="ARBA" id="ARBA00023136"/>
    </source>
</evidence>
<keyword evidence="6 8" id="KW-1133">Transmembrane helix</keyword>
<dbReference type="Pfam" id="PF13231">
    <property type="entry name" value="PMT_2"/>
    <property type="match status" value="1"/>
</dbReference>
<organism evidence="10 11">
    <name type="scientific">Candidatus Magasanikbacteria bacterium CG10_big_fil_rev_8_21_14_0_10_36_32</name>
    <dbReference type="NCBI Taxonomy" id="1974646"/>
    <lineage>
        <taxon>Bacteria</taxon>
        <taxon>Candidatus Magasanikiibacteriota</taxon>
    </lineage>
</organism>
<keyword evidence="4" id="KW-0808">Transferase</keyword>
<evidence type="ECO:0000313" key="10">
    <source>
        <dbReference type="EMBL" id="PIT88327.1"/>
    </source>
</evidence>
<evidence type="ECO:0000256" key="4">
    <source>
        <dbReference type="ARBA" id="ARBA00022679"/>
    </source>
</evidence>